<dbReference type="InterPro" id="IPR003583">
    <property type="entry name" value="Hlx-hairpin-Hlx_DNA-bd_motif"/>
</dbReference>
<dbReference type="AlphaFoldDB" id="A0A143HDB7"/>
<comment type="function">
    <text evidence="1">The RuvA-RuvB-RuvC complex processes Holliday junction (HJ) DNA during genetic recombination and DNA repair, while the RuvA-RuvB complex plays an important role in the rescue of blocked DNA replication forks via replication fork reversal (RFR). RuvA specifically binds to HJ cruciform DNA, conferring on it an open structure. The RuvB hexamer acts as an ATP-dependent pump, pulling dsDNA into and through the RuvAB complex. HJ branch migration allows RuvC to scan DNA until it finds its consensus sequence, where it cleaves and resolves the cruciform DNA.</text>
</comment>
<dbReference type="Gene3D" id="1.10.150.20">
    <property type="entry name" value="5' to 3' exonuclease, C-terminal subdomain"/>
    <property type="match status" value="1"/>
</dbReference>
<dbReference type="STRING" id="241244.ATY39_08420"/>
<feature type="region of interest" description="Domain III" evidence="1">
    <location>
        <begin position="153"/>
        <end position="206"/>
    </location>
</feature>
<dbReference type="SUPFAM" id="SSF47781">
    <property type="entry name" value="RuvA domain 2-like"/>
    <property type="match status" value="1"/>
</dbReference>
<dbReference type="InterPro" id="IPR012340">
    <property type="entry name" value="NA-bd_OB-fold"/>
</dbReference>
<comment type="subunit">
    <text evidence="1">Homotetramer. Forms an RuvA(8)-RuvB(12)-Holliday junction (HJ) complex. HJ DNA is sandwiched between 2 RuvA tetramers; dsDNA enters through RuvA and exits via RuvB. An RuvB hexamer assembles on each DNA strand where it exits the tetramer. Each RuvB hexamer is contacted by two RuvA subunits (via domain III) on 2 adjacent RuvB subunits; this complex drives branch migration. In the full resolvosome a probable DNA-RuvA(4)-RuvB(12)-RuvC(2) complex forms which resolves the HJ.</text>
</comment>
<name>A0A143HDB7_9BACL</name>
<dbReference type="GO" id="GO:0009378">
    <property type="term" value="F:four-way junction helicase activity"/>
    <property type="evidence" value="ECO:0007669"/>
    <property type="project" value="InterPro"/>
</dbReference>
<keyword evidence="2" id="KW-0378">Hydrolase</keyword>
<dbReference type="SMART" id="SM00278">
    <property type="entry name" value="HhH1"/>
    <property type="match status" value="2"/>
</dbReference>
<dbReference type="InterPro" id="IPR011114">
    <property type="entry name" value="RuvA_C"/>
</dbReference>
<dbReference type="InterPro" id="IPR036267">
    <property type="entry name" value="RuvA_C_sf"/>
</dbReference>
<dbReference type="GO" id="GO:0009379">
    <property type="term" value="C:Holliday junction helicase complex"/>
    <property type="evidence" value="ECO:0007669"/>
    <property type="project" value="InterPro"/>
</dbReference>
<comment type="similarity">
    <text evidence="1">Belongs to the RuvA family.</text>
</comment>
<sequence>MYDYIIGTATRITPEYIVVEQQGIGWQLFTPNPFAFQMDKADVKFYTHLHVREDAQLLFAFQSLEERELFRKLIQVSGIGPKGALAILASGNPQQVIQAIEQEDEKFLVKFPGVGKKTARQMILDLKGKLGSLLDNIELASAQDELPLFGVHHNKDELEDALLALAALGYSEKELAKIRIPLENNEGLNTTEDYMKQALKLLLKQQ</sequence>
<dbReference type="KEGG" id="rst:ATY39_08420"/>
<keyword evidence="1" id="KW-0234">DNA repair</keyword>
<dbReference type="Pfam" id="PF14520">
    <property type="entry name" value="HHH_5"/>
    <property type="match status" value="1"/>
</dbReference>
<dbReference type="GO" id="GO:0005524">
    <property type="term" value="F:ATP binding"/>
    <property type="evidence" value="ECO:0007669"/>
    <property type="project" value="InterPro"/>
</dbReference>
<dbReference type="GO" id="GO:0000400">
    <property type="term" value="F:four-way junction DNA binding"/>
    <property type="evidence" value="ECO:0007669"/>
    <property type="project" value="UniProtKB-UniRule"/>
</dbReference>
<gene>
    <name evidence="1" type="primary">ruvA</name>
    <name evidence="2" type="ORF">ATY39_08420</name>
</gene>
<dbReference type="GO" id="GO:0006310">
    <property type="term" value="P:DNA recombination"/>
    <property type="evidence" value="ECO:0007669"/>
    <property type="project" value="UniProtKB-UniRule"/>
</dbReference>
<dbReference type="SUPFAM" id="SSF46929">
    <property type="entry name" value="DNA helicase RuvA subunit, C-terminal domain"/>
    <property type="match status" value="1"/>
</dbReference>
<comment type="subcellular location">
    <subcellularLocation>
        <location evidence="1">Cytoplasm</location>
    </subcellularLocation>
</comment>
<evidence type="ECO:0000313" key="2">
    <source>
        <dbReference type="EMBL" id="AMW99476.1"/>
    </source>
</evidence>
<comment type="domain">
    <text evidence="1">Has three domains with a flexible linker between the domains II and III and assumes an 'L' shape. Domain III is highly mobile and contacts RuvB.</text>
</comment>
<dbReference type="GO" id="GO:0005737">
    <property type="term" value="C:cytoplasm"/>
    <property type="evidence" value="ECO:0007669"/>
    <property type="project" value="UniProtKB-SubCell"/>
</dbReference>
<keyword evidence="2" id="KW-0067">ATP-binding</keyword>
<dbReference type="NCBIfam" id="TIGR00084">
    <property type="entry name" value="ruvA"/>
    <property type="match status" value="1"/>
</dbReference>
<evidence type="ECO:0000256" key="1">
    <source>
        <dbReference type="HAMAP-Rule" id="MF_00031"/>
    </source>
</evidence>
<keyword evidence="2" id="KW-0347">Helicase</keyword>
<dbReference type="GO" id="GO:0048476">
    <property type="term" value="C:Holliday junction resolvase complex"/>
    <property type="evidence" value="ECO:0007669"/>
    <property type="project" value="UniProtKB-UniRule"/>
</dbReference>
<keyword evidence="1" id="KW-0963">Cytoplasm</keyword>
<dbReference type="Gene3D" id="2.40.50.140">
    <property type="entry name" value="Nucleic acid-binding proteins"/>
    <property type="match status" value="1"/>
</dbReference>
<dbReference type="Pfam" id="PF07499">
    <property type="entry name" value="RuvA_C"/>
    <property type="match status" value="1"/>
</dbReference>
<accession>A0A143HDB7</accession>
<keyword evidence="3" id="KW-1185">Reference proteome</keyword>
<dbReference type="Proteomes" id="UP000076021">
    <property type="component" value="Chromosome"/>
</dbReference>
<proteinExistence type="inferred from homology"/>
<dbReference type="HAMAP" id="MF_00031">
    <property type="entry name" value="DNA_HJ_migration_RuvA"/>
    <property type="match status" value="1"/>
</dbReference>
<dbReference type="Pfam" id="PF01330">
    <property type="entry name" value="RuvA_N"/>
    <property type="match status" value="1"/>
</dbReference>
<organism evidence="2 3">
    <name type="scientific">Rummeliibacillus stabekisii</name>
    <dbReference type="NCBI Taxonomy" id="241244"/>
    <lineage>
        <taxon>Bacteria</taxon>
        <taxon>Bacillati</taxon>
        <taxon>Bacillota</taxon>
        <taxon>Bacilli</taxon>
        <taxon>Bacillales</taxon>
        <taxon>Caryophanaceae</taxon>
        <taxon>Rummeliibacillus</taxon>
    </lineage>
</organism>
<keyword evidence="1" id="KW-0233">DNA recombination</keyword>
<dbReference type="InterPro" id="IPR000085">
    <property type="entry name" value="RuvA"/>
</dbReference>
<keyword evidence="1" id="KW-0238">DNA-binding</keyword>
<reference evidence="2 3" key="1">
    <citation type="journal article" date="2016" name="Genome Announc.">
        <title>Whole-Genome Sequence of Rummeliibacillus stabekisii Strain PP9 Isolated from Antarctic Soil.</title>
        <authorList>
            <person name="da Mota F.F."/>
            <person name="Vollu R.E."/>
            <person name="Jurelevicius D."/>
            <person name="Seldin L."/>
        </authorList>
    </citation>
    <scope>NUCLEOTIDE SEQUENCE [LARGE SCALE GENOMIC DNA]</scope>
    <source>
        <strain evidence="2 3">PP9</strain>
    </source>
</reference>
<dbReference type="RefSeq" id="WP_066788483.1">
    <property type="nucleotide sequence ID" value="NZ_BJVD01000003.1"/>
</dbReference>
<keyword evidence="2" id="KW-0547">Nucleotide-binding</keyword>
<evidence type="ECO:0000313" key="3">
    <source>
        <dbReference type="Proteomes" id="UP000076021"/>
    </source>
</evidence>
<dbReference type="EMBL" id="CP014806">
    <property type="protein sequence ID" value="AMW99476.1"/>
    <property type="molecule type" value="Genomic_DNA"/>
</dbReference>
<protein>
    <recommendedName>
        <fullName evidence="1">Holliday junction branch migration complex subunit RuvA</fullName>
    </recommendedName>
</protein>
<dbReference type="GO" id="GO:0006281">
    <property type="term" value="P:DNA repair"/>
    <property type="evidence" value="ECO:0007669"/>
    <property type="project" value="UniProtKB-UniRule"/>
</dbReference>
<keyword evidence="1" id="KW-0227">DNA damage</keyword>
<dbReference type="SUPFAM" id="SSF50249">
    <property type="entry name" value="Nucleic acid-binding proteins"/>
    <property type="match status" value="1"/>
</dbReference>
<dbReference type="InterPro" id="IPR013849">
    <property type="entry name" value="DNA_helicase_Holl-junc_RuvA_I"/>
</dbReference>
<reference evidence="3" key="2">
    <citation type="submission" date="2016-03" db="EMBL/GenBank/DDBJ databases">
        <authorList>
            <person name="Ploux O."/>
        </authorList>
    </citation>
    <scope>NUCLEOTIDE SEQUENCE [LARGE SCALE GENOMIC DNA]</scope>
    <source>
        <strain evidence="3">PP9</strain>
    </source>
</reference>
<dbReference type="OrthoDB" id="5293449at2"/>
<dbReference type="InterPro" id="IPR010994">
    <property type="entry name" value="RuvA_2-like"/>
</dbReference>
<comment type="caution">
    <text evidence="1">Lacks conserved residue(s) required for the propagation of feature annotation.</text>
</comment>